<gene>
    <name evidence="1" type="ORF">N018_05250</name>
</gene>
<evidence type="ECO:0000313" key="2">
    <source>
        <dbReference type="Proteomes" id="UP000019089"/>
    </source>
</evidence>
<proteinExistence type="predicted"/>
<dbReference type="Proteomes" id="UP000019089">
    <property type="component" value="Chromosome"/>
</dbReference>
<protein>
    <submittedName>
        <fullName evidence="1">Uncharacterized protein</fullName>
    </submittedName>
</protein>
<organism evidence="1 2">
    <name type="scientific">Pseudomonas syringae CC1557</name>
    <dbReference type="NCBI Taxonomy" id="1357279"/>
    <lineage>
        <taxon>Bacteria</taxon>
        <taxon>Pseudomonadati</taxon>
        <taxon>Pseudomonadota</taxon>
        <taxon>Gammaproteobacteria</taxon>
        <taxon>Pseudomonadales</taxon>
        <taxon>Pseudomonadaceae</taxon>
        <taxon>Pseudomonas</taxon>
        <taxon>Pseudomonas syringae</taxon>
    </lineage>
</organism>
<dbReference type="STRING" id="1357279.N018_05250"/>
<dbReference type="KEGG" id="psyr:N018_05250"/>
<dbReference type="EMBL" id="CP007014">
    <property type="protein sequence ID" value="AHG43501.1"/>
    <property type="molecule type" value="Genomic_DNA"/>
</dbReference>
<dbReference type="HOGENOM" id="CLU_2919321_0_0_6"/>
<dbReference type="AlphaFoldDB" id="W0N383"/>
<reference evidence="1 2" key="1">
    <citation type="submission" date="2013-12" db="EMBL/GenBank/DDBJ databases">
        <title>Interactions Between Genome Architecture and Virulence Genes in Pseudomonas syringae, strain CC1557 as a model.</title>
        <authorList>
            <person name="Baltrus D."/>
            <person name="Hockett K."/>
            <person name="Karlsrud E."/>
            <person name="Dougherty K."/>
            <person name="Nishimura M."/>
        </authorList>
    </citation>
    <scope>NUCLEOTIDE SEQUENCE [LARGE SCALE GENOMIC DNA]</scope>
    <source>
        <strain evidence="1 2">CC1557</strain>
    </source>
</reference>
<sequence length="61" mass="6847">MEDGLEQELINQLKQAHRYAASKESANYLLDITGLYKRRIGDSKGGLITLIADDIKDIPSR</sequence>
<accession>W0N383</accession>
<evidence type="ECO:0000313" key="1">
    <source>
        <dbReference type="EMBL" id="AHG43501.1"/>
    </source>
</evidence>
<name>W0N383_PSESX</name>